<feature type="compositionally biased region" description="Basic and acidic residues" evidence="1">
    <location>
        <begin position="26"/>
        <end position="35"/>
    </location>
</feature>
<reference evidence="2 3" key="1">
    <citation type="journal article" date="2021" name="BMC Biol.">
        <title>Horizontally acquired antibacterial genes associated with adaptive radiation of ladybird beetles.</title>
        <authorList>
            <person name="Li H.S."/>
            <person name="Tang X.F."/>
            <person name="Huang Y.H."/>
            <person name="Xu Z.Y."/>
            <person name="Chen M.L."/>
            <person name="Du X.Y."/>
            <person name="Qiu B.Y."/>
            <person name="Chen P.T."/>
            <person name="Zhang W."/>
            <person name="Slipinski A."/>
            <person name="Escalona H.E."/>
            <person name="Waterhouse R.M."/>
            <person name="Zwick A."/>
            <person name="Pang H."/>
        </authorList>
    </citation>
    <scope>NUCLEOTIDE SEQUENCE [LARGE SCALE GENOMIC DNA]</scope>
    <source>
        <strain evidence="2">SYSU2018</strain>
    </source>
</reference>
<dbReference type="EMBL" id="JABFTP020000185">
    <property type="protein sequence ID" value="KAL3285841.1"/>
    <property type="molecule type" value="Genomic_DNA"/>
</dbReference>
<dbReference type="AlphaFoldDB" id="A0ABD2P4F6"/>
<feature type="compositionally biased region" description="Basic and acidic residues" evidence="1">
    <location>
        <begin position="95"/>
        <end position="104"/>
    </location>
</feature>
<feature type="compositionally biased region" description="Basic and acidic residues" evidence="1">
    <location>
        <begin position="67"/>
        <end position="78"/>
    </location>
</feature>
<keyword evidence="3" id="KW-1185">Reference proteome</keyword>
<dbReference type="Proteomes" id="UP001516400">
    <property type="component" value="Unassembled WGS sequence"/>
</dbReference>
<evidence type="ECO:0000256" key="1">
    <source>
        <dbReference type="SAM" id="MobiDB-lite"/>
    </source>
</evidence>
<feature type="compositionally biased region" description="Polar residues" evidence="1">
    <location>
        <begin position="154"/>
        <end position="175"/>
    </location>
</feature>
<comment type="caution">
    <text evidence="2">The sequence shown here is derived from an EMBL/GenBank/DDBJ whole genome shotgun (WGS) entry which is preliminary data.</text>
</comment>
<feature type="compositionally biased region" description="Basic and acidic residues" evidence="1">
    <location>
        <begin position="136"/>
        <end position="148"/>
    </location>
</feature>
<feature type="region of interest" description="Disordered" evidence="1">
    <location>
        <begin position="24"/>
        <end position="78"/>
    </location>
</feature>
<feature type="region of interest" description="Disordered" evidence="1">
    <location>
        <begin position="92"/>
        <end position="197"/>
    </location>
</feature>
<gene>
    <name evidence="2" type="ORF">HHI36_000361</name>
</gene>
<proteinExistence type="predicted"/>
<evidence type="ECO:0000313" key="2">
    <source>
        <dbReference type="EMBL" id="KAL3285841.1"/>
    </source>
</evidence>
<protein>
    <submittedName>
        <fullName evidence="2">Uncharacterized protein</fullName>
    </submittedName>
</protein>
<organism evidence="2 3">
    <name type="scientific">Cryptolaemus montrouzieri</name>
    <dbReference type="NCBI Taxonomy" id="559131"/>
    <lineage>
        <taxon>Eukaryota</taxon>
        <taxon>Metazoa</taxon>
        <taxon>Ecdysozoa</taxon>
        <taxon>Arthropoda</taxon>
        <taxon>Hexapoda</taxon>
        <taxon>Insecta</taxon>
        <taxon>Pterygota</taxon>
        <taxon>Neoptera</taxon>
        <taxon>Endopterygota</taxon>
        <taxon>Coleoptera</taxon>
        <taxon>Polyphaga</taxon>
        <taxon>Cucujiformia</taxon>
        <taxon>Coccinelloidea</taxon>
        <taxon>Coccinellidae</taxon>
        <taxon>Scymninae</taxon>
        <taxon>Scymnini</taxon>
        <taxon>Cryptolaemus</taxon>
    </lineage>
</organism>
<sequence length="197" mass="22209">MGDEDDDVDEFIVKEVTLLEGNAEYAHIEHPDGRESTVSTRHLAPMRKDKEETLPDSTMTDAELSEPQDKITSQEKDGSILNEEVTLLEGNAEYAHIKHPDGRESTVSTRHLAPMRKDKEETLPDSTMTGAELSESQDKITSQEKDGSILDGTINESIEGNRTNLINQTTDSRNSPFIRRSSKLRRTPAYLEDYEHH</sequence>
<accession>A0ABD2P4F6</accession>
<name>A0ABD2P4F6_9CUCU</name>
<evidence type="ECO:0000313" key="3">
    <source>
        <dbReference type="Proteomes" id="UP001516400"/>
    </source>
</evidence>